<dbReference type="EMBL" id="CP036291">
    <property type="protein sequence ID" value="QDU86757.1"/>
    <property type="molecule type" value="Genomic_DNA"/>
</dbReference>
<feature type="signal peptide" evidence="8">
    <location>
        <begin position="1"/>
        <end position="25"/>
    </location>
</feature>
<evidence type="ECO:0000256" key="5">
    <source>
        <dbReference type="ARBA" id="ARBA00022825"/>
    </source>
</evidence>
<gene>
    <name evidence="10" type="primary">sppA_1</name>
    <name evidence="10" type="ORF">Pla175_01070</name>
</gene>
<keyword evidence="11" id="KW-1185">Reference proteome</keyword>
<evidence type="ECO:0000313" key="11">
    <source>
        <dbReference type="Proteomes" id="UP000317429"/>
    </source>
</evidence>
<dbReference type="GO" id="GO:0008236">
    <property type="term" value="F:serine-type peptidase activity"/>
    <property type="evidence" value="ECO:0007669"/>
    <property type="project" value="UniProtKB-KW"/>
</dbReference>
<dbReference type="Pfam" id="PF01343">
    <property type="entry name" value="Peptidase_S49"/>
    <property type="match status" value="2"/>
</dbReference>
<dbReference type="InterPro" id="IPR004634">
    <property type="entry name" value="Pept_S49_pIV"/>
</dbReference>
<dbReference type="InterPro" id="IPR002142">
    <property type="entry name" value="Peptidase_S49"/>
</dbReference>
<dbReference type="PIRSF" id="PIRSF001217">
    <property type="entry name" value="Protease_4_SppA"/>
    <property type="match status" value="1"/>
</dbReference>
<keyword evidence="5" id="KW-0720">Serine protease</keyword>
<name>A0A518D5K5_9BACT</name>
<feature type="active site" description="Proton donor/acceptor" evidence="7">
    <location>
        <position position="185"/>
    </location>
</feature>
<feature type="domain" description="Peptidase S49" evidence="9">
    <location>
        <begin position="387"/>
        <end position="537"/>
    </location>
</feature>
<proteinExistence type="inferred from homology"/>
<evidence type="ECO:0000256" key="4">
    <source>
        <dbReference type="ARBA" id="ARBA00022801"/>
    </source>
</evidence>
<dbReference type="InterPro" id="IPR047217">
    <property type="entry name" value="S49_SppA_67K_type_N"/>
</dbReference>
<dbReference type="NCBIfam" id="TIGR00705">
    <property type="entry name" value="SppA_67K"/>
    <property type="match status" value="1"/>
</dbReference>
<keyword evidence="4 10" id="KW-0378">Hydrolase</keyword>
<evidence type="ECO:0000256" key="8">
    <source>
        <dbReference type="SAM" id="SignalP"/>
    </source>
</evidence>
<dbReference type="Gene3D" id="3.90.226.10">
    <property type="entry name" value="2-enoyl-CoA Hydratase, Chain A, domain 1"/>
    <property type="match status" value="4"/>
</dbReference>
<dbReference type="CDD" id="cd07018">
    <property type="entry name" value="S49_SppA_67K_type"/>
    <property type="match status" value="1"/>
</dbReference>
<dbReference type="GO" id="GO:0016020">
    <property type="term" value="C:membrane"/>
    <property type="evidence" value="ECO:0007669"/>
    <property type="project" value="UniProtKB-SubCell"/>
</dbReference>
<keyword evidence="6" id="KW-0472">Membrane</keyword>
<evidence type="ECO:0000313" key="10">
    <source>
        <dbReference type="EMBL" id="QDU86757.1"/>
    </source>
</evidence>
<dbReference type="KEGG" id="pnd:Pla175_01070"/>
<keyword evidence="8" id="KW-0732">Signal</keyword>
<dbReference type="EC" id="3.4.21.-" evidence="10"/>
<evidence type="ECO:0000256" key="3">
    <source>
        <dbReference type="ARBA" id="ARBA00022670"/>
    </source>
</evidence>
<dbReference type="Proteomes" id="UP000317429">
    <property type="component" value="Chromosome"/>
</dbReference>
<evidence type="ECO:0000256" key="6">
    <source>
        <dbReference type="ARBA" id="ARBA00023136"/>
    </source>
</evidence>
<organism evidence="10 11">
    <name type="scientific">Pirellulimonas nuda</name>
    <dbReference type="NCBI Taxonomy" id="2528009"/>
    <lineage>
        <taxon>Bacteria</taxon>
        <taxon>Pseudomonadati</taxon>
        <taxon>Planctomycetota</taxon>
        <taxon>Planctomycetia</taxon>
        <taxon>Pirellulales</taxon>
        <taxon>Lacipirellulaceae</taxon>
        <taxon>Pirellulimonas</taxon>
    </lineage>
</organism>
<evidence type="ECO:0000256" key="2">
    <source>
        <dbReference type="ARBA" id="ARBA00008683"/>
    </source>
</evidence>
<keyword evidence="3 10" id="KW-0645">Protease</keyword>
<dbReference type="NCBIfam" id="TIGR00706">
    <property type="entry name" value="SppA_dom"/>
    <property type="match status" value="1"/>
</dbReference>
<comment type="similarity">
    <text evidence="2">Belongs to the peptidase S49 family.</text>
</comment>
<comment type="subcellular location">
    <subcellularLocation>
        <location evidence="1">Membrane</location>
    </subcellularLocation>
</comment>
<dbReference type="PANTHER" id="PTHR33209:SF1">
    <property type="entry name" value="PEPTIDASE S49 DOMAIN-CONTAINING PROTEIN"/>
    <property type="match status" value="1"/>
</dbReference>
<feature type="chain" id="PRO_5021798749" evidence="8">
    <location>
        <begin position="26"/>
        <end position="611"/>
    </location>
</feature>
<dbReference type="OrthoDB" id="9764363at2"/>
<accession>A0A518D5K5</accession>
<dbReference type="SUPFAM" id="SSF52096">
    <property type="entry name" value="ClpP/crotonase"/>
    <property type="match status" value="2"/>
</dbReference>
<dbReference type="InterPro" id="IPR047272">
    <property type="entry name" value="S49_SppA_C"/>
</dbReference>
<feature type="domain" description="Peptidase S49" evidence="9">
    <location>
        <begin position="117"/>
        <end position="266"/>
    </location>
</feature>
<dbReference type="GO" id="GO:0006465">
    <property type="term" value="P:signal peptide processing"/>
    <property type="evidence" value="ECO:0007669"/>
    <property type="project" value="InterPro"/>
</dbReference>
<dbReference type="InterPro" id="IPR029045">
    <property type="entry name" value="ClpP/crotonase-like_dom_sf"/>
</dbReference>
<protein>
    <submittedName>
        <fullName evidence="10">Protease 4</fullName>
        <ecNumber evidence="10">3.4.21.-</ecNumber>
    </submittedName>
</protein>
<evidence type="ECO:0000256" key="7">
    <source>
        <dbReference type="PIRSR" id="PIRSR001217-1"/>
    </source>
</evidence>
<reference evidence="10 11" key="1">
    <citation type="submission" date="2019-02" db="EMBL/GenBank/DDBJ databases">
        <title>Deep-cultivation of Planctomycetes and their phenomic and genomic characterization uncovers novel biology.</title>
        <authorList>
            <person name="Wiegand S."/>
            <person name="Jogler M."/>
            <person name="Boedeker C."/>
            <person name="Pinto D."/>
            <person name="Vollmers J."/>
            <person name="Rivas-Marin E."/>
            <person name="Kohn T."/>
            <person name="Peeters S.H."/>
            <person name="Heuer A."/>
            <person name="Rast P."/>
            <person name="Oberbeckmann S."/>
            <person name="Bunk B."/>
            <person name="Jeske O."/>
            <person name="Meyerdierks A."/>
            <person name="Storesund J.E."/>
            <person name="Kallscheuer N."/>
            <person name="Luecker S."/>
            <person name="Lage O.M."/>
            <person name="Pohl T."/>
            <person name="Merkel B.J."/>
            <person name="Hornburger P."/>
            <person name="Mueller R.-W."/>
            <person name="Bruemmer F."/>
            <person name="Labrenz M."/>
            <person name="Spormann A.M."/>
            <person name="Op den Camp H."/>
            <person name="Overmann J."/>
            <person name="Amann R."/>
            <person name="Jetten M.S.M."/>
            <person name="Mascher T."/>
            <person name="Medema M.H."/>
            <person name="Devos D.P."/>
            <person name="Kaster A.-K."/>
            <person name="Ovreas L."/>
            <person name="Rohde M."/>
            <person name="Galperin M.Y."/>
            <person name="Jogler C."/>
        </authorList>
    </citation>
    <scope>NUCLEOTIDE SEQUENCE [LARGE SCALE GENOMIC DNA]</scope>
    <source>
        <strain evidence="10 11">Pla175</strain>
    </source>
</reference>
<sequence length="611" mass="64923" precursor="true">MPRLFAGTRLILLALLLAPCAALTAKEAAKPEAKPAAEKAKESKKVRLAKITLSGDYPETPGGSGPFAELGNDLKKLLGRIEKAKGDDTIAGMVLSFEDVSMGRGKLNELRGALADFRKAGKRVVAEMESADTQSYLIACACDEIVMPESGVLMLPGLRAEPLFYKGMLSKIGVRADFIHIGEAKGFGEEYTRKQWSEPVKQNITALLDDLYQQMIETIALDRPMTEAQVGEAIDAALITAGDAKERGLIDRIAYPHELREALAQRYDADGAGDRLVYVENYGQKEVDTDFSGPTGIFKLMKLLAGGDTSDPKSKVKKIAVVYAVGPIVSGESEEDIFGGSTTLGSTTIVEALDKADKDDAVAAIVLRVDSPGGSALASDLMWSKIQSIDKPVVASMGDVAASGGYYISMGCDAVLAEPGTVTGSIGVVGGKLALGGLFKKVGITTDLISRGANSGLLAATRPWNESERAAITGMMEECYDQFTAKAAAGRKMKQARVKELGGGKVYTGRQAKKLGLVDKLGTLEDAVAEAKKRAGLAADAEVKIESLPEAPDFFEQLFSSAKPEKEVRLSIDLSFLPAELERAVRSVGSMRRVFEGKPAAFVMPVGVIVD</sequence>
<evidence type="ECO:0000256" key="1">
    <source>
        <dbReference type="ARBA" id="ARBA00004370"/>
    </source>
</evidence>
<dbReference type="AlphaFoldDB" id="A0A518D5K5"/>
<dbReference type="RefSeq" id="WP_145280269.1">
    <property type="nucleotide sequence ID" value="NZ_CP036291.1"/>
</dbReference>
<dbReference type="PANTHER" id="PTHR33209">
    <property type="entry name" value="PROTEASE 4"/>
    <property type="match status" value="1"/>
</dbReference>
<evidence type="ECO:0000259" key="9">
    <source>
        <dbReference type="Pfam" id="PF01343"/>
    </source>
</evidence>
<feature type="active site" description="Nucleophile" evidence="7">
    <location>
        <position position="403"/>
    </location>
</feature>
<dbReference type="CDD" id="cd07023">
    <property type="entry name" value="S49_Sppa_N_C"/>
    <property type="match status" value="1"/>
</dbReference>
<dbReference type="InterPro" id="IPR004635">
    <property type="entry name" value="Pept_S49_SppA"/>
</dbReference>